<dbReference type="NCBIfam" id="NF006014">
    <property type="entry name" value="PRK08153.1"/>
    <property type="match status" value="1"/>
</dbReference>
<evidence type="ECO:0000256" key="4">
    <source>
        <dbReference type="ARBA" id="ARBA00022576"/>
    </source>
</evidence>
<dbReference type="InterPro" id="IPR050106">
    <property type="entry name" value="HistidinolP_aminotransfase"/>
</dbReference>
<dbReference type="Proteomes" id="UP001595547">
    <property type="component" value="Unassembled WGS sequence"/>
</dbReference>
<comment type="pathway">
    <text evidence="1">Amino-acid biosynthesis; L-histidine biosynthesis; L-histidine from 5-phospho-alpha-D-ribose 1-diphosphate: step 7/9.</text>
</comment>
<dbReference type="InterPro" id="IPR004839">
    <property type="entry name" value="Aminotransferase_I/II_large"/>
</dbReference>
<dbReference type="RefSeq" id="WP_380071235.1">
    <property type="nucleotide sequence ID" value="NZ_JBHRTO010000001.1"/>
</dbReference>
<dbReference type="GO" id="GO:0008483">
    <property type="term" value="F:transaminase activity"/>
    <property type="evidence" value="ECO:0007669"/>
    <property type="project" value="UniProtKB-KW"/>
</dbReference>
<proteinExistence type="inferred from homology"/>
<evidence type="ECO:0000256" key="6">
    <source>
        <dbReference type="ARBA" id="ARBA00022679"/>
    </source>
</evidence>
<dbReference type="InterPro" id="IPR015424">
    <property type="entry name" value="PyrdxlP-dep_Trfase"/>
</dbReference>
<evidence type="ECO:0000256" key="8">
    <source>
        <dbReference type="ARBA" id="ARBA00023102"/>
    </source>
</evidence>
<keyword evidence="5" id="KW-0028">Amino-acid biosynthesis</keyword>
<dbReference type="SUPFAM" id="SSF53383">
    <property type="entry name" value="PLP-dependent transferases"/>
    <property type="match status" value="1"/>
</dbReference>
<keyword evidence="4 11" id="KW-0032">Aminotransferase</keyword>
<comment type="similarity">
    <text evidence="2">Belongs to the class-II pyridoxal-phosphate-dependent aminotransferase family. Histidinol-phosphate aminotransferase subfamily.</text>
</comment>
<keyword evidence="6" id="KW-0808">Transferase</keyword>
<evidence type="ECO:0000256" key="5">
    <source>
        <dbReference type="ARBA" id="ARBA00022605"/>
    </source>
</evidence>
<dbReference type="EC" id="2.6.1.9" evidence="3"/>
<dbReference type="InterPro" id="IPR015422">
    <property type="entry name" value="PyrdxlP-dep_Trfase_small"/>
</dbReference>
<dbReference type="Gene3D" id="3.90.1150.10">
    <property type="entry name" value="Aspartate Aminotransferase, domain 1"/>
    <property type="match status" value="1"/>
</dbReference>
<keyword evidence="8" id="KW-0368">Histidine biosynthesis</keyword>
<accession>A0ABV7ISV2</accession>
<dbReference type="Pfam" id="PF00155">
    <property type="entry name" value="Aminotran_1_2"/>
    <property type="match status" value="1"/>
</dbReference>
<protein>
    <recommendedName>
        <fullName evidence="3">histidinol-phosphate transaminase</fullName>
        <ecNumber evidence="3">2.6.1.9</ecNumber>
    </recommendedName>
</protein>
<dbReference type="InterPro" id="IPR015421">
    <property type="entry name" value="PyrdxlP-dep_Trfase_major"/>
</dbReference>
<evidence type="ECO:0000256" key="7">
    <source>
        <dbReference type="ARBA" id="ARBA00022898"/>
    </source>
</evidence>
<evidence type="ECO:0000256" key="3">
    <source>
        <dbReference type="ARBA" id="ARBA00012748"/>
    </source>
</evidence>
<gene>
    <name evidence="11" type="ORF">ACFOGH_01225</name>
</gene>
<keyword evidence="12" id="KW-1185">Reference proteome</keyword>
<feature type="domain" description="Aminotransferase class I/classII large" evidence="10">
    <location>
        <begin position="36"/>
        <end position="351"/>
    </location>
</feature>
<evidence type="ECO:0000313" key="12">
    <source>
        <dbReference type="Proteomes" id="UP001595547"/>
    </source>
</evidence>
<reference evidence="12" key="1">
    <citation type="journal article" date="2019" name="Int. J. Syst. Evol. Microbiol.">
        <title>The Global Catalogue of Microorganisms (GCM) 10K type strain sequencing project: providing services to taxonomists for standard genome sequencing and annotation.</title>
        <authorList>
            <consortium name="The Broad Institute Genomics Platform"/>
            <consortium name="The Broad Institute Genome Sequencing Center for Infectious Disease"/>
            <person name="Wu L."/>
            <person name="Ma J."/>
        </authorList>
    </citation>
    <scope>NUCLEOTIDE SEQUENCE [LARGE SCALE GENOMIC DNA]</scope>
    <source>
        <strain evidence="12">KCTC 52039</strain>
    </source>
</reference>
<dbReference type="PANTHER" id="PTHR43643:SF6">
    <property type="entry name" value="HISTIDINOL-PHOSPHATE AMINOTRANSFERASE"/>
    <property type="match status" value="1"/>
</dbReference>
<evidence type="ECO:0000256" key="2">
    <source>
        <dbReference type="ARBA" id="ARBA00007970"/>
    </source>
</evidence>
<organism evidence="11 12">
    <name type="scientific">Cypionkella sinensis</name>
    <dbReference type="NCBI Taxonomy" id="1756043"/>
    <lineage>
        <taxon>Bacteria</taxon>
        <taxon>Pseudomonadati</taxon>
        <taxon>Pseudomonadota</taxon>
        <taxon>Alphaproteobacteria</taxon>
        <taxon>Rhodobacterales</taxon>
        <taxon>Paracoccaceae</taxon>
        <taxon>Cypionkella</taxon>
    </lineage>
</organism>
<evidence type="ECO:0000259" key="10">
    <source>
        <dbReference type="Pfam" id="PF00155"/>
    </source>
</evidence>
<name>A0ABV7ISV2_9RHOB</name>
<keyword evidence="7" id="KW-0663">Pyridoxal phosphate</keyword>
<dbReference type="Gene3D" id="3.40.640.10">
    <property type="entry name" value="Type I PLP-dependent aspartate aminotransferase-like (Major domain)"/>
    <property type="match status" value="1"/>
</dbReference>
<dbReference type="EMBL" id="JBHRTO010000001">
    <property type="protein sequence ID" value="MFC3179597.1"/>
    <property type="molecule type" value="Genomic_DNA"/>
</dbReference>
<evidence type="ECO:0000256" key="1">
    <source>
        <dbReference type="ARBA" id="ARBA00005011"/>
    </source>
</evidence>
<sequence length="367" mass="38721">MKAPILTPLATALPATVPFTGPETQERRQGQPFIARLGANESIFGPSPAAIRAMQAAASEAWMYGDPEVFALKAALAAHHHCAPENIVVGEGIDGLLGYLARLIVEPGTPVVTSLGAYPTFNFHVAGYGGTLHRAPYKGDHEDPAALLALAQQTQARMLYLANPDNPMGSHHAGAAIQDLLANLPEQTLLVLDEAYIDLAPAGTAPEIDPDTPNLIRFRTFSKAHGLAGLRVGYAITSAPLAQAFDKVRNHFGLGRIAQAGALAALQDQAYLSEIRAKTTTARTRLSGIARANGLIPLASATNFITMDCSRDGDYARRVLAELLARGIFVRMPGVAPLDRCIRVSLGDETALAAFEAALPEALKAAG</sequence>
<dbReference type="CDD" id="cd00609">
    <property type="entry name" value="AAT_like"/>
    <property type="match status" value="1"/>
</dbReference>
<comment type="caution">
    <text evidence="11">The sequence shown here is derived from an EMBL/GenBank/DDBJ whole genome shotgun (WGS) entry which is preliminary data.</text>
</comment>
<comment type="catalytic activity">
    <reaction evidence="9">
        <text>L-histidinol phosphate + 2-oxoglutarate = 3-(imidazol-4-yl)-2-oxopropyl phosphate + L-glutamate</text>
        <dbReference type="Rhea" id="RHEA:23744"/>
        <dbReference type="ChEBI" id="CHEBI:16810"/>
        <dbReference type="ChEBI" id="CHEBI:29985"/>
        <dbReference type="ChEBI" id="CHEBI:57766"/>
        <dbReference type="ChEBI" id="CHEBI:57980"/>
        <dbReference type="EC" id="2.6.1.9"/>
    </reaction>
</comment>
<evidence type="ECO:0000313" key="11">
    <source>
        <dbReference type="EMBL" id="MFC3179597.1"/>
    </source>
</evidence>
<evidence type="ECO:0000256" key="9">
    <source>
        <dbReference type="ARBA" id="ARBA00047481"/>
    </source>
</evidence>
<dbReference type="PANTHER" id="PTHR43643">
    <property type="entry name" value="HISTIDINOL-PHOSPHATE AMINOTRANSFERASE 2"/>
    <property type="match status" value="1"/>
</dbReference>